<dbReference type="InterPro" id="IPR008254">
    <property type="entry name" value="Flavodoxin/NO_synth"/>
</dbReference>
<dbReference type="Pfam" id="PF00175">
    <property type="entry name" value="NAD_binding_1"/>
    <property type="match status" value="1"/>
</dbReference>
<keyword evidence="13 14" id="KW-0753">Steroid metabolism</keyword>
<feature type="domain" description="FAD-binding FR-type" evidence="18">
    <location>
        <begin position="260"/>
        <end position="505"/>
    </location>
</feature>
<dbReference type="EC" id="1.6.2.4" evidence="14 15"/>
<feature type="binding site" evidence="14">
    <location>
        <begin position="153"/>
        <end position="162"/>
    </location>
    <ligand>
        <name>FMN</name>
        <dbReference type="ChEBI" id="CHEBI:58210"/>
    </ligand>
</feature>
<comment type="caution">
    <text evidence="19">The sequence shown here is derived from an EMBL/GenBank/DDBJ whole genome shotgun (WGS) entry which is preliminary data.</text>
</comment>
<dbReference type="GO" id="GO:0005741">
    <property type="term" value="C:mitochondrial outer membrane"/>
    <property type="evidence" value="ECO:0007669"/>
    <property type="project" value="UniProtKB-SubCell"/>
</dbReference>
<dbReference type="GO" id="GO:0005789">
    <property type="term" value="C:endoplasmic reticulum membrane"/>
    <property type="evidence" value="ECO:0007669"/>
    <property type="project" value="UniProtKB-SubCell"/>
</dbReference>
<dbReference type="Gene3D" id="1.20.990.10">
    <property type="entry name" value="NADPH-cytochrome p450 Reductase, Chain A, domain 3"/>
    <property type="match status" value="1"/>
</dbReference>
<comment type="cofactor">
    <cofactor evidence="14">
        <name>FMN</name>
        <dbReference type="ChEBI" id="CHEBI:58210"/>
    </cofactor>
    <text evidence="14">Binds 1 FMN per monomer.</text>
</comment>
<reference evidence="19 20" key="1">
    <citation type="submission" date="2014-03" db="EMBL/GenBank/DDBJ databases">
        <title>The genome of Kluyveromyces dobzhanskii.</title>
        <authorList>
            <person name="Nystedt B."/>
            <person name="Astrom S."/>
        </authorList>
    </citation>
    <scope>NUCLEOTIDE SEQUENCE [LARGE SCALE GENOMIC DNA]</scope>
    <source>
        <strain evidence="19 20">CBS 2104</strain>
    </source>
</reference>
<evidence type="ECO:0000256" key="16">
    <source>
        <dbReference type="SAM" id="Coils"/>
    </source>
</evidence>
<evidence type="ECO:0000256" key="9">
    <source>
        <dbReference type="ARBA" id="ARBA00023002"/>
    </source>
</evidence>
<keyword evidence="4 14" id="KW-0256">Endoplasmic reticulum</keyword>
<dbReference type="GO" id="GO:0005886">
    <property type="term" value="C:plasma membrane"/>
    <property type="evidence" value="ECO:0007669"/>
    <property type="project" value="UniProtKB-SubCell"/>
</dbReference>
<keyword evidence="14" id="KW-0443">Lipid metabolism</keyword>
<dbReference type="InterPro" id="IPR001094">
    <property type="entry name" value="Flavdoxin-like"/>
</dbReference>
<dbReference type="FunFam" id="3.40.50.360:FF:000036">
    <property type="entry name" value="NADPH--cytochrome P450 reductase"/>
    <property type="match status" value="1"/>
</dbReference>
<keyword evidence="8" id="KW-1133">Transmembrane helix</keyword>
<dbReference type="InterPro" id="IPR039261">
    <property type="entry name" value="FNR_nucleotide-bd"/>
</dbReference>
<evidence type="ECO:0000256" key="1">
    <source>
        <dbReference type="ARBA" id="ARBA00022630"/>
    </source>
</evidence>
<feature type="binding site" evidence="14">
    <location>
        <begin position="117"/>
        <end position="120"/>
    </location>
    <ligand>
        <name>FMN</name>
        <dbReference type="ChEBI" id="CHEBI:58210"/>
    </ligand>
</feature>
<feature type="binding site" evidence="14">
    <location>
        <begin position="451"/>
        <end position="453"/>
    </location>
    <ligand>
        <name>FAD</name>
        <dbReference type="ChEBI" id="CHEBI:57692"/>
    </ligand>
</feature>
<evidence type="ECO:0000256" key="3">
    <source>
        <dbReference type="ARBA" id="ARBA00022692"/>
    </source>
</evidence>
<feature type="binding site" evidence="14">
    <location>
        <position position="188"/>
    </location>
    <ligand>
        <name>FMN</name>
        <dbReference type="ChEBI" id="CHEBI:58210"/>
    </ligand>
</feature>
<dbReference type="InterPro" id="IPR017938">
    <property type="entry name" value="Riboflavin_synthase-like_b-brl"/>
</dbReference>
<dbReference type="PANTHER" id="PTHR19384:SF17">
    <property type="entry name" value="NADPH--CYTOCHROME P450 REDUCTASE"/>
    <property type="match status" value="1"/>
</dbReference>
<dbReference type="Gene3D" id="3.40.50.360">
    <property type="match status" value="1"/>
</dbReference>
<evidence type="ECO:0000256" key="4">
    <source>
        <dbReference type="ARBA" id="ARBA00022824"/>
    </source>
</evidence>
<evidence type="ECO:0000256" key="13">
    <source>
        <dbReference type="ARBA" id="ARBA00023221"/>
    </source>
</evidence>
<evidence type="ECO:0000256" key="8">
    <source>
        <dbReference type="ARBA" id="ARBA00022989"/>
    </source>
</evidence>
<evidence type="ECO:0000256" key="15">
    <source>
        <dbReference type="PIRNR" id="PIRNR000208"/>
    </source>
</evidence>
<evidence type="ECO:0000256" key="5">
    <source>
        <dbReference type="ARBA" id="ARBA00022827"/>
    </source>
</evidence>
<dbReference type="Proteomes" id="UP000031516">
    <property type="component" value="Unassembled WGS sequence"/>
</dbReference>
<comment type="catalytic activity">
    <reaction evidence="14 15">
        <text>2 oxidized [cytochrome P450] + NADPH = 2 reduced [cytochrome P450] + NADP(+) + H(+)</text>
        <dbReference type="Rhea" id="RHEA:24040"/>
        <dbReference type="Rhea" id="RHEA-COMP:14627"/>
        <dbReference type="Rhea" id="RHEA-COMP:14628"/>
        <dbReference type="ChEBI" id="CHEBI:15378"/>
        <dbReference type="ChEBI" id="CHEBI:55376"/>
        <dbReference type="ChEBI" id="CHEBI:57783"/>
        <dbReference type="ChEBI" id="CHEBI:58349"/>
        <dbReference type="ChEBI" id="CHEBI:60344"/>
        <dbReference type="EC" id="1.6.2.4"/>
    </reaction>
</comment>
<dbReference type="InterPro" id="IPR023173">
    <property type="entry name" value="NADPH_Cyt_P450_Rdtase_alpha"/>
</dbReference>
<dbReference type="Gene3D" id="3.40.50.80">
    <property type="entry name" value="Nucleotide-binding domain of ferredoxin-NADP reductase (FNR) module"/>
    <property type="match status" value="1"/>
</dbReference>
<dbReference type="Gene3D" id="2.40.30.10">
    <property type="entry name" value="Translation factors"/>
    <property type="match status" value="2"/>
</dbReference>
<sequence length="695" mass="77733">MLAGLDNLDFAVLCALALAVVAYFGKDTLKAMFTSDDSLTSVTSTSRDIVEVAKENGKNYLVLYGSQTGTGEDYAKKFAKELITKFQLKVMCVDVEKYDFENLSQLSPNVPISFFISTYGEGDFPDGAVALEEFLRGVEAGSLSNLKYTLFGLGNSTYEFYNGASKKAEEYLKESGANLIGSFGLADDGAGTTDEDYLSWKDATLDALKDVLSLDEHEEKFEPAYKYEELEQFYDESVSHGEPTTAYLPDNVVKGPFTHNQPFLSPIVKSKELFKNTDRNCIHAEFSLEGSNLKYTTGDHLGLLPSNSDEHVKQFLTTFNLKPDVVFDLISTDATIQPPFPVPTSIGAAVRHYLEITGPVSRAVFGQLIEFAPNEEVKAKLSVLAKDKDEFAKQITSKQFNFTDAVLYLSEGKPWSTVPWNFLLETLPHMQPRYYSISSSSTSEPNAVHVTAVVENQPNPAQEGKKITGVATNLLRNVQLVQNKVDVAEIEKNEKENKSSTPSLPVHYDLNGPRNLYKDFKLPIHIRHSQFRLPSNPSTPVIMIGPGTGVAPFRGFIRERVAYKENHKDDAEQLGKHILFYGSRNHDDYLYSEEWPEYSKKLDESFELVVAHSRLGDSKKKTYVQDLLIERRDDIFKMIKDGAFIYVCGDAKGMAQGVHRSLVQIISEGNKVSEEDASEIIKMMKTNGKYQEDVW</sequence>
<evidence type="ECO:0000259" key="18">
    <source>
        <dbReference type="PROSITE" id="PS51384"/>
    </source>
</evidence>
<keyword evidence="14" id="KW-0496">Mitochondrion</keyword>
<comment type="cofactor">
    <cofactor evidence="14">
        <name>FAD</name>
        <dbReference type="ChEBI" id="CHEBI:57692"/>
    </cofactor>
    <text evidence="14">Binds 1 FAD per monomer.</text>
</comment>
<keyword evidence="10 14" id="KW-0756">Sterol biosynthesis</keyword>
<comment type="similarity">
    <text evidence="14">In the N-terminal section; belongs to the flavodoxin family.</text>
</comment>
<dbReference type="PROSITE" id="PS50902">
    <property type="entry name" value="FLAVODOXIN_LIKE"/>
    <property type="match status" value="1"/>
</dbReference>
<dbReference type="PRINTS" id="PR00371">
    <property type="entry name" value="FPNCR"/>
</dbReference>
<evidence type="ECO:0000256" key="7">
    <source>
        <dbReference type="ARBA" id="ARBA00022955"/>
    </source>
</evidence>
<keyword evidence="14" id="KW-1000">Mitochondrion outer membrane</keyword>
<comment type="caution">
    <text evidence="14">Lacks conserved residue(s) required for the propagation of feature annotation.</text>
</comment>
<dbReference type="GO" id="GO:0006696">
    <property type="term" value="P:ergosterol biosynthetic process"/>
    <property type="evidence" value="ECO:0007669"/>
    <property type="project" value="UniProtKB-UniRule"/>
</dbReference>
<name>A0A0A8L650_9SACH</name>
<dbReference type="GO" id="GO:0050660">
    <property type="term" value="F:flavin adenine dinucleotide binding"/>
    <property type="evidence" value="ECO:0007669"/>
    <property type="project" value="UniProtKB-UniRule"/>
</dbReference>
<evidence type="ECO:0000256" key="11">
    <source>
        <dbReference type="ARBA" id="ARBA00023136"/>
    </source>
</evidence>
<comment type="similarity">
    <text evidence="14">Belongs to the NADPH--cytochrome P450 reductase family.</text>
</comment>
<keyword evidence="7 14" id="KW-0752">Steroid biosynthesis</keyword>
<dbReference type="InterPro" id="IPR017927">
    <property type="entry name" value="FAD-bd_FR_type"/>
</dbReference>
<dbReference type="HAMAP" id="MF_03212">
    <property type="entry name" value="NCPR"/>
    <property type="match status" value="1"/>
</dbReference>
<dbReference type="InterPro" id="IPR001433">
    <property type="entry name" value="OxRdtase_FAD/NAD-bd"/>
</dbReference>
<evidence type="ECO:0000259" key="17">
    <source>
        <dbReference type="PROSITE" id="PS50902"/>
    </source>
</evidence>
<keyword evidence="16" id="KW-0175">Coiled coil</keyword>
<feature type="binding site" evidence="14">
    <location>
        <position position="279"/>
    </location>
    <ligand>
        <name>NADP(+)</name>
        <dbReference type="ChEBI" id="CHEBI:58349"/>
    </ligand>
</feature>
<keyword evidence="3" id="KW-0812">Transmembrane</keyword>
<feature type="binding site" evidence="14">
    <location>
        <begin position="66"/>
        <end position="71"/>
    </location>
    <ligand>
        <name>FMN</name>
        <dbReference type="ChEBI" id="CHEBI:58210"/>
    </ligand>
</feature>
<dbReference type="InterPro" id="IPR029039">
    <property type="entry name" value="Flavoprotein-like_sf"/>
</dbReference>
<evidence type="ECO:0000313" key="19">
    <source>
        <dbReference type="EMBL" id="CDO93668.1"/>
    </source>
</evidence>
<comment type="similarity">
    <text evidence="14 15">In the C-terminal section; belongs to the flavoprotein pyridine nucleotide cytochrome reductase family.</text>
</comment>
<feature type="binding site" evidence="14">
    <location>
        <begin position="613"/>
        <end position="614"/>
    </location>
    <ligand>
        <name>NADP(+)</name>
        <dbReference type="ChEBI" id="CHEBI:58349"/>
    </ligand>
</feature>
<dbReference type="Pfam" id="PF00258">
    <property type="entry name" value="Flavodoxin_1"/>
    <property type="match status" value="1"/>
</dbReference>
<organism evidence="19 20">
    <name type="scientific">Kluyveromyces dobzhanskii CBS 2104</name>
    <dbReference type="NCBI Taxonomy" id="1427455"/>
    <lineage>
        <taxon>Eukaryota</taxon>
        <taxon>Fungi</taxon>
        <taxon>Dikarya</taxon>
        <taxon>Ascomycota</taxon>
        <taxon>Saccharomycotina</taxon>
        <taxon>Saccharomycetes</taxon>
        <taxon>Saccharomycetales</taxon>
        <taxon>Saccharomycetaceae</taxon>
        <taxon>Kluyveromyces</taxon>
    </lineage>
</organism>
<evidence type="ECO:0000256" key="14">
    <source>
        <dbReference type="HAMAP-Rule" id="MF_03212"/>
    </source>
</evidence>
<feature type="binding site" evidence="14">
    <location>
        <position position="548"/>
    </location>
    <ligand>
        <name>NADP(+)</name>
        <dbReference type="ChEBI" id="CHEBI:58349"/>
    </ligand>
</feature>
<evidence type="ECO:0000256" key="2">
    <source>
        <dbReference type="ARBA" id="ARBA00022643"/>
    </source>
</evidence>
<dbReference type="InterPro" id="IPR023208">
    <property type="entry name" value="P450R"/>
</dbReference>
<keyword evidence="14" id="KW-1003">Cell membrane</keyword>
<evidence type="ECO:0000256" key="6">
    <source>
        <dbReference type="ARBA" id="ARBA00022857"/>
    </source>
</evidence>
<dbReference type="SUPFAM" id="SSF63380">
    <property type="entry name" value="Riboflavin synthase domain-like"/>
    <property type="match status" value="1"/>
</dbReference>
<accession>A0A0A8L650</accession>
<comment type="subcellular location">
    <subcellularLocation>
        <location evidence="14">Endoplasmic reticulum membrane</location>
        <topology evidence="14">Single-pass membrane protein</topology>
        <orientation evidence="14">Cytoplasmic side</orientation>
    </subcellularLocation>
    <subcellularLocation>
        <location evidence="14">Mitochondrion outer membrane</location>
        <topology evidence="14">Single-pass membrane protein</topology>
        <orientation evidence="14">Cytoplasmic side</orientation>
    </subcellularLocation>
    <subcellularLocation>
        <location evidence="14">Cell membrane</location>
        <topology evidence="14">Single-pass membrane protein</topology>
        <orientation evidence="14">Cytoplasmic side</orientation>
    </subcellularLocation>
</comment>
<keyword evidence="14" id="KW-0444">Lipid biosynthesis</keyword>
<dbReference type="PRINTS" id="PR00369">
    <property type="entry name" value="FLAVODOXIN"/>
</dbReference>
<dbReference type="AlphaFoldDB" id="A0A0A8L650"/>
<keyword evidence="9 14" id="KW-0560">Oxidoreductase</keyword>
<keyword evidence="20" id="KW-1185">Reference proteome</keyword>
<feature type="binding site" evidence="14">
    <location>
        <position position="695"/>
    </location>
    <ligand>
        <name>FAD</name>
        <dbReference type="ChEBI" id="CHEBI:57692"/>
    </ligand>
</feature>
<keyword evidence="11 14" id="KW-0472">Membrane</keyword>
<evidence type="ECO:0000256" key="10">
    <source>
        <dbReference type="ARBA" id="ARBA00023011"/>
    </source>
</evidence>
<dbReference type="GO" id="GO:0050661">
    <property type="term" value="F:NADP binding"/>
    <property type="evidence" value="ECO:0007669"/>
    <property type="project" value="UniProtKB-UniRule"/>
</dbReference>
<dbReference type="InterPro" id="IPR001709">
    <property type="entry name" value="Flavoprot_Pyr_Nucl_cyt_Rdtase"/>
</dbReference>
<evidence type="ECO:0000256" key="12">
    <source>
        <dbReference type="ARBA" id="ARBA00023166"/>
    </source>
</evidence>
<feature type="binding site" evidence="14">
    <location>
        <begin position="621"/>
        <end position="625"/>
    </location>
    <ligand>
        <name>NADP(+)</name>
        <dbReference type="ChEBI" id="CHEBI:58349"/>
    </ligand>
</feature>
<dbReference type="CDD" id="cd06204">
    <property type="entry name" value="CYPOR"/>
    <property type="match status" value="1"/>
</dbReference>
<dbReference type="FunFam" id="3.40.50.80:FF:000001">
    <property type="entry name" value="NADPH--cytochrome P450 reductase 1"/>
    <property type="match status" value="1"/>
</dbReference>
<dbReference type="PIRSF" id="PIRSF000208">
    <property type="entry name" value="P450R"/>
    <property type="match status" value="1"/>
</dbReference>
<dbReference type="InterPro" id="IPR003097">
    <property type="entry name" value="CysJ-like_FAD-binding"/>
</dbReference>
<dbReference type="PROSITE" id="PS51384">
    <property type="entry name" value="FAD_FR"/>
    <property type="match status" value="1"/>
</dbReference>
<dbReference type="SUPFAM" id="SSF52343">
    <property type="entry name" value="Ferredoxin reductase-like, C-terminal NADP-linked domain"/>
    <property type="match status" value="1"/>
</dbReference>
<feature type="coiled-coil region" evidence="16">
    <location>
        <begin position="471"/>
        <end position="498"/>
    </location>
</feature>
<feature type="domain" description="Flavodoxin-like" evidence="17">
    <location>
        <begin position="60"/>
        <end position="205"/>
    </location>
</feature>
<dbReference type="EMBL" id="CCBQ010000027">
    <property type="protein sequence ID" value="CDO93668.1"/>
    <property type="molecule type" value="Genomic_DNA"/>
</dbReference>
<dbReference type="GO" id="GO:0005829">
    <property type="term" value="C:cytosol"/>
    <property type="evidence" value="ECO:0007669"/>
    <property type="project" value="TreeGrafter"/>
</dbReference>
<dbReference type="SUPFAM" id="SSF52218">
    <property type="entry name" value="Flavoproteins"/>
    <property type="match status" value="1"/>
</dbReference>
<gene>
    <name evidence="14" type="primary">NCP1</name>
    <name evidence="19" type="ORF">KLDO_g1960</name>
</gene>
<dbReference type="OrthoDB" id="1856718at2759"/>
<proteinExistence type="inferred from homology"/>
<keyword evidence="12 14" id="KW-1207">Sterol metabolism</keyword>
<keyword evidence="5 14" id="KW-0274">FAD</keyword>
<comment type="function">
    <text evidence="14">This enzyme is required for electron transfer from NADP to cytochrome P450 in microsomes. It can also provide electron transfer to heme oxygenase and cytochrome B5. Involved in ergosterol biosynthesis.</text>
</comment>
<protein>
    <recommendedName>
        <fullName evidence="14 15">NADPH--cytochrome P450 reductase</fullName>
        <shortName evidence="14">CPR</shortName>
        <shortName evidence="14">P450R</shortName>
        <ecNumber evidence="14 15">1.6.2.4</ecNumber>
    </recommendedName>
</protein>
<dbReference type="GO" id="GO:0003958">
    <property type="term" value="F:NADPH-hemoprotein reductase activity"/>
    <property type="evidence" value="ECO:0007669"/>
    <property type="project" value="UniProtKB-UniRule"/>
</dbReference>
<evidence type="ECO:0000313" key="20">
    <source>
        <dbReference type="Proteomes" id="UP000031516"/>
    </source>
</evidence>
<dbReference type="GO" id="GO:0010181">
    <property type="term" value="F:FMN binding"/>
    <property type="evidence" value="ECO:0007669"/>
    <property type="project" value="UniProtKB-UniRule"/>
</dbReference>
<keyword evidence="2 14" id="KW-0288">FMN</keyword>
<dbReference type="Pfam" id="PF00667">
    <property type="entry name" value="FAD_binding_1"/>
    <property type="match status" value="1"/>
</dbReference>
<feature type="binding site" evidence="14">
    <location>
        <begin position="469"/>
        <end position="472"/>
    </location>
    <ligand>
        <name>FAD</name>
        <dbReference type="ChEBI" id="CHEBI:57692"/>
    </ligand>
</feature>
<keyword evidence="1 14" id="KW-0285">Flavoprotein</keyword>
<dbReference type="PANTHER" id="PTHR19384">
    <property type="entry name" value="NITRIC OXIDE SYNTHASE-RELATED"/>
    <property type="match status" value="1"/>
</dbReference>
<keyword evidence="6 14" id="KW-0521">NADP</keyword>
<feature type="binding site" evidence="14">
    <location>
        <begin position="433"/>
        <end position="436"/>
    </location>
    <ligand>
        <name>FAD</name>
        <dbReference type="ChEBI" id="CHEBI:57692"/>
    </ligand>
</feature>